<keyword evidence="11" id="KW-0472">Membrane</keyword>
<proteinExistence type="predicted"/>
<evidence type="ECO:0000256" key="4">
    <source>
        <dbReference type="ARBA" id="ARBA00022660"/>
    </source>
</evidence>
<dbReference type="RefSeq" id="WP_378220358.1">
    <property type="nucleotide sequence ID" value="NZ_JBHRTK010000012.1"/>
</dbReference>
<name>A0ABV7KAB7_9HYPH</name>
<dbReference type="PANTHER" id="PTHR31803">
    <property type="entry name" value="ALTERNATIVE OXIDASE"/>
    <property type="match status" value="1"/>
</dbReference>
<evidence type="ECO:0000256" key="7">
    <source>
        <dbReference type="ARBA" id="ARBA00022982"/>
    </source>
</evidence>
<keyword evidence="9" id="KW-0560">Oxidoreductase</keyword>
<evidence type="ECO:0000313" key="13">
    <source>
        <dbReference type="Proteomes" id="UP001595583"/>
    </source>
</evidence>
<evidence type="ECO:0000256" key="1">
    <source>
        <dbReference type="ARBA" id="ARBA00001962"/>
    </source>
</evidence>
<accession>A0ABV7KAB7</accession>
<keyword evidence="13" id="KW-1185">Reference proteome</keyword>
<keyword evidence="7" id="KW-0249">Electron transport</keyword>
<gene>
    <name evidence="12" type="ORF">ACFOHJ_10005</name>
</gene>
<evidence type="ECO:0000256" key="11">
    <source>
        <dbReference type="ARBA" id="ARBA00023136"/>
    </source>
</evidence>
<dbReference type="Pfam" id="PF01786">
    <property type="entry name" value="AOX"/>
    <property type="match status" value="1"/>
</dbReference>
<keyword evidence="4" id="KW-0679">Respiratory chain</keyword>
<evidence type="ECO:0000256" key="8">
    <source>
        <dbReference type="ARBA" id="ARBA00022989"/>
    </source>
</evidence>
<keyword evidence="8" id="KW-1133">Transmembrane helix</keyword>
<organism evidence="12 13">
    <name type="scientific">Aquamicrobium soli</name>
    <dbReference type="NCBI Taxonomy" id="1811518"/>
    <lineage>
        <taxon>Bacteria</taxon>
        <taxon>Pseudomonadati</taxon>
        <taxon>Pseudomonadota</taxon>
        <taxon>Alphaproteobacteria</taxon>
        <taxon>Hyphomicrobiales</taxon>
        <taxon>Phyllobacteriaceae</taxon>
        <taxon>Aquamicrobium</taxon>
    </lineage>
</organism>
<evidence type="ECO:0000313" key="12">
    <source>
        <dbReference type="EMBL" id="MFC3206542.1"/>
    </source>
</evidence>
<comment type="subcellular location">
    <subcellularLocation>
        <location evidence="2">Membrane</location>
    </subcellularLocation>
</comment>
<evidence type="ECO:0000256" key="2">
    <source>
        <dbReference type="ARBA" id="ARBA00004370"/>
    </source>
</evidence>
<dbReference type="PANTHER" id="PTHR31803:SF3">
    <property type="entry name" value="ALTERNATIVE OXIDASE"/>
    <property type="match status" value="1"/>
</dbReference>
<keyword evidence="6" id="KW-0479">Metal-binding</keyword>
<comment type="cofactor">
    <cofactor evidence="1">
        <name>Fe cation</name>
        <dbReference type="ChEBI" id="CHEBI:24875"/>
    </cofactor>
</comment>
<dbReference type="Gene3D" id="1.20.1260.140">
    <property type="entry name" value="Alternative oxidase"/>
    <property type="match status" value="1"/>
</dbReference>
<dbReference type="InterPro" id="IPR002680">
    <property type="entry name" value="AOX"/>
</dbReference>
<protein>
    <submittedName>
        <fullName evidence="12">Alternative oxidase</fullName>
    </submittedName>
</protein>
<evidence type="ECO:0000256" key="3">
    <source>
        <dbReference type="ARBA" id="ARBA00022448"/>
    </source>
</evidence>
<reference evidence="13" key="1">
    <citation type="journal article" date="2019" name="Int. J. Syst. Evol. Microbiol.">
        <title>The Global Catalogue of Microorganisms (GCM) 10K type strain sequencing project: providing services to taxonomists for standard genome sequencing and annotation.</title>
        <authorList>
            <consortium name="The Broad Institute Genomics Platform"/>
            <consortium name="The Broad Institute Genome Sequencing Center for Infectious Disease"/>
            <person name="Wu L."/>
            <person name="Ma J."/>
        </authorList>
    </citation>
    <scope>NUCLEOTIDE SEQUENCE [LARGE SCALE GENOMIC DNA]</scope>
    <source>
        <strain evidence="13">KCTC 52165</strain>
    </source>
</reference>
<sequence>MMLRAMLTIDKTDLSRHHVPRSFSDRIAYRLVGMVQSSAGALFGRRYRHRTIVLETIAAVPGMVAATLLHLKCLRRMIDDRGWIRVLLNEAETQRVHLMVFVSIDRPNLFERLVVLVAQGLFYNAHFLLYLFSPRTGHRIAGYFAEDAVRGYGHYLDEIRERRQENPPAPELAIAYWNLPPDARLSDVIAAIQEDEALHRDVNHGFADALDSGEDFPGPPRIGGL</sequence>
<keyword evidence="10" id="KW-0408">Iron</keyword>
<evidence type="ECO:0000256" key="6">
    <source>
        <dbReference type="ARBA" id="ARBA00022723"/>
    </source>
</evidence>
<evidence type="ECO:0000256" key="10">
    <source>
        <dbReference type="ARBA" id="ARBA00023004"/>
    </source>
</evidence>
<dbReference type="EMBL" id="JBHRTK010000012">
    <property type="protein sequence ID" value="MFC3206542.1"/>
    <property type="molecule type" value="Genomic_DNA"/>
</dbReference>
<evidence type="ECO:0000256" key="9">
    <source>
        <dbReference type="ARBA" id="ARBA00023002"/>
    </source>
</evidence>
<keyword evidence="3" id="KW-0813">Transport</keyword>
<dbReference type="InterPro" id="IPR038659">
    <property type="entry name" value="AOX_sf"/>
</dbReference>
<keyword evidence="5" id="KW-0812">Transmembrane</keyword>
<dbReference type="Proteomes" id="UP001595583">
    <property type="component" value="Unassembled WGS sequence"/>
</dbReference>
<evidence type="ECO:0000256" key="5">
    <source>
        <dbReference type="ARBA" id="ARBA00022692"/>
    </source>
</evidence>
<comment type="caution">
    <text evidence="12">The sequence shown here is derived from an EMBL/GenBank/DDBJ whole genome shotgun (WGS) entry which is preliminary data.</text>
</comment>